<sequence>MKIIKHVRKILSTTTVASALLLLGTAPIHAAESVRINFAGMFSPGHPVTNAQMNFKKEVEEATEGRVKVRVFPANQLGDYTQVFEELSRGTMDMGLINIPSQFDPRLEVMYLHYLATNYAEVRETYSPGSYLFTTMEGLISEQKIKLLGFEVDGFGGFGLTKLPENIGNAGSSKNILLRVPPMDIFKTAAEDQGFQTVSVPFAELYTSLQTGVADGWSGGSSTLNYLQFRDVIKYFVVSNNFIDAYGWLASDKLWKKLSAKDRHIIQEIALKYASQSIDVAEENDLKHQKLLKDKGVTVIKLSDEELQLWAKQAREETWPKLRSRLTPELIDSIQKAYQAKTVEN</sequence>
<evidence type="ECO:0000313" key="6">
    <source>
        <dbReference type="Proteomes" id="UP001379949"/>
    </source>
</evidence>
<dbReference type="RefSeq" id="WP_341567367.1">
    <property type="nucleotide sequence ID" value="NZ_JBAKAR010000008.1"/>
</dbReference>
<evidence type="ECO:0000256" key="1">
    <source>
        <dbReference type="ARBA" id="ARBA00009023"/>
    </source>
</evidence>
<evidence type="ECO:0000256" key="2">
    <source>
        <dbReference type="ARBA" id="ARBA00022448"/>
    </source>
</evidence>
<evidence type="ECO:0000313" key="5">
    <source>
        <dbReference type="EMBL" id="MEL0613659.1"/>
    </source>
</evidence>
<feature type="signal peptide" evidence="4">
    <location>
        <begin position="1"/>
        <end position="30"/>
    </location>
</feature>
<dbReference type="PANTHER" id="PTHR33376">
    <property type="match status" value="1"/>
</dbReference>
<evidence type="ECO:0000256" key="3">
    <source>
        <dbReference type="ARBA" id="ARBA00022729"/>
    </source>
</evidence>
<evidence type="ECO:0000256" key="4">
    <source>
        <dbReference type="SAM" id="SignalP"/>
    </source>
</evidence>
<dbReference type="InterPro" id="IPR038404">
    <property type="entry name" value="TRAP_DctP_sf"/>
</dbReference>
<keyword evidence="6" id="KW-1185">Reference proteome</keyword>
<dbReference type="NCBIfam" id="NF037995">
    <property type="entry name" value="TRAP_S1"/>
    <property type="match status" value="1"/>
</dbReference>
<accession>A0ABU9G598</accession>
<organism evidence="5 6">
    <name type="scientific">Marinomonas arenicola</name>
    <dbReference type="NCBI Taxonomy" id="569601"/>
    <lineage>
        <taxon>Bacteria</taxon>
        <taxon>Pseudomonadati</taxon>
        <taxon>Pseudomonadota</taxon>
        <taxon>Gammaproteobacteria</taxon>
        <taxon>Oceanospirillales</taxon>
        <taxon>Oceanospirillaceae</taxon>
        <taxon>Marinomonas</taxon>
    </lineage>
</organism>
<dbReference type="InterPro" id="IPR018389">
    <property type="entry name" value="DctP_fam"/>
</dbReference>
<feature type="chain" id="PRO_5046631302" evidence="4">
    <location>
        <begin position="31"/>
        <end position="345"/>
    </location>
</feature>
<comment type="caution">
    <text evidence="5">The sequence shown here is derived from an EMBL/GenBank/DDBJ whole genome shotgun (WGS) entry which is preliminary data.</text>
</comment>
<dbReference type="Pfam" id="PF03480">
    <property type="entry name" value="DctP"/>
    <property type="match status" value="1"/>
</dbReference>
<dbReference type="Gene3D" id="3.40.190.170">
    <property type="entry name" value="Bacterial extracellular solute-binding protein, family 7"/>
    <property type="match status" value="1"/>
</dbReference>
<proteinExistence type="inferred from homology"/>
<reference evidence="5 6" key="1">
    <citation type="submission" date="2024-02" db="EMBL/GenBank/DDBJ databases">
        <title>Bacteria isolated from the canopy kelp, Nereocystis luetkeana.</title>
        <authorList>
            <person name="Pfister C.A."/>
            <person name="Younker I.T."/>
            <person name="Light S.H."/>
        </authorList>
    </citation>
    <scope>NUCLEOTIDE SEQUENCE [LARGE SCALE GENOMIC DNA]</scope>
    <source>
        <strain evidence="5 6">TI.4.07</strain>
    </source>
</reference>
<dbReference type="EMBL" id="JBAKAR010000008">
    <property type="protein sequence ID" value="MEL0613659.1"/>
    <property type="molecule type" value="Genomic_DNA"/>
</dbReference>
<keyword evidence="3 4" id="KW-0732">Signal</keyword>
<protein>
    <submittedName>
        <fullName evidence="5">TRAP transporter substrate-binding protein DctP</fullName>
    </submittedName>
</protein>
<dbReference type="PANTHER" id="PTHR33376:SF7">
    <property type="entry name" value="C4-DICARBOXYLATE-BINDING PROTEIN DCTB"/>
    <property type="match status" value="1"/>
</dbReference>
<keyword evidence="2" id="KW-0813">Transport</keyword>
<name>A0ABU9G598_9GAMM</name>
<gene>
    <name evidence="5" type="primary">dctP</name>
    <name evidence="5" type="ORF">V6242_10930</name>
</gene>
<dbReference type="Proteomes" id="UP001379949">
    <property type="component" value="Unassembled WGS sequence"/>
</dbReference>
<comment type="similarity">
    <text evidence="1">Belongs to the bacterial solute-binding protein 7 family.</text>
</comment>